<dbReference type="PANTHER" id="PTHR11070">
    <property type="entry name" value="UVRD / RECB / PCRA DNA HELICASE FAMILY MEMBER"/>
    <property type="match status" value="1"/>
</dbReference>
<evidence type="ECO:0000256" key="3">
    <source>
        <dbReference type="ARBA" id="ARBA00022801"/>
    </source>
</evidence>
<reference evidence="14" key="2">
    <citation type="submission" date="2021-04" db="EMBL/GenBank/DDBJ databases">
        <authorList>
            <person name="Gilroy R."/>
        </authorList>
    </citation>
    <scope>NUCLEOTIDE SEQUENCE</scope>
    <source>
        <strain evidence="14">CHK188-11489</strain>
    </source>
</reference>
<reference evidence="14" key="1">
    <citation type="journal article" date="2021" name="PeerJ">
        <title>Extensive microbial diversity within the chicken gut microbiome revealed by metagenomics and culture.</title>
        <authorList>
            <person name="Gilroy R."/>
            <person name="Ravi A."/>
            <person name="Getino M."/>
            <person name="Pursley I."/>
            <person name="Horton D.L."/>
            <person name="Alikhan N.F."/>
            <person name="Baker D."/>
            <person name="Gharbi K."/>
            <person name="Hall N."/>
            <person name="Watson M."/>
            <person name="Adriaenssens E.M."/>
            <person name="Foster-Nyarko E."/>
            <person name="Jarju S."/>
            <person name="Secka A."/>
            <person name="Antonio M."/>
            <person name="Oren A."/>
            <person name="Chaudhuri R.R."/>
            <person name="La Ragione R."/>
            <person name="Hildebrand F."/>
            <person name="Pallen M.J."/>
        </authorList>
    </citation>
    <scope>NUCLEOTIDE SEQUENCE</scope>
    <source>
        <strain evidence="14">CHK188-11489</strain>
    </source>
</reference>
<dbReference type="EC" id="5.6.2.4" evidence="9"/>
<dbReference type="SUPFAM" id="SSF52540">
    <property type="entry name" value="P-loop containing nucleoside triphosphate hydrolases"/>
    <property type="match status" value="1"/>
</dbReference>
<dbReference type="PANTHER" id="PTHR11070:SF2">
    <property type="entry name" value="ATP-DEPENDENT DNA HELICASE SRS2"/>
    <property type="match status" value="1"/>
</dbReference>
<comment type="similarity">
    <text evidence="1">Belongs to the helicase family. UvrD subfamily.</text>
</comment>
<comment type="catalytic activity">
    <reaction evidence="10">
        <text>ATP + H2O = ADP + phosphate + H(+)</text>
        <dbReference type="Rhea" id="RHEA:13065"/>
        <dbReference type="ChEBI" id="CHEBI:15377"/>
        <dbReference type="ChEBI" id="CHEBI:15378"/>
        <dbReference type="ChEBI" id="CHEBI:30616"/>
        <dbReference type="ChEBI" id="CHEBI:43474"/>
        <dbReference type="ChEBI" id="CHEBI:456216"/>
        <dbReference type="EC" id="5.6.2.4"/>
    </reaction>
</comment>
<evidence type="ECO:0000313" key="14">
    <source>
        <dbReference type="EMBL" id="HIZ62083.1"/>
    </source>
</evidence>
<evidence type="ECO:0000256" key="11">
    <source>
        <dbReference type="PROSITE-ProRule" id="PRU00560"/>
    </source>
</evidence>
<dbReference type="InterPro" id="IPR000212">
    <property type="entry name" value="DNA_helicase_UvrD/REP"/>
</dbReference>
<keyword evidence="3 11" id="KW-0378">Hydrolase</keyword>
<dbReference type="GO" id="GO:0005829">
    <property type="term" value="C:cytosol"/>
    <property type="evidence" value="ECO:0007669"/>
    <property type="project" value="TreeGrafter"/>
</dbReference>
<dbReference type="PROSITE" id="PS51198">
    <property type="entry name" value="UVRD_HELICASE_ATP_BIND"/>
    <property type="match status" value="1"/>
</dbReference>
<evidence type="ECO:0000256" key="7">
    <source>
        <dbReference type="ARBA" id="ARBA00023235"/>
    </source>
</evidence>
<dbReference type="AlphaFoldDB" id="A0A9D2FIX8"/>
<evidence type="ECO:0000256" key="2">
    <source>
        <dbReference type="ARBA" id="ARBA00022741"/>
    </source>
</evidence>
<accession>A0A9D2FIX8</accession>
<proteinExistence type="inferred from homology"/>
<evidence type="ECO:0000256" key="1">
    <source>
        <dbReference type="ARBA" id="ARBA00009922"/>
    </source>
</evidence>
<dbReference type="CDD" id="cd18807">
    <property type="entry name" value="SF1_C_UvrD"/>
    <property type="match status" value="1"/>
</dbReference>
<dbReference type="Pfam" id="PF13361">
    <property type="entry name" value="UvrD_C"/>
    <property type="match status" value="1"/>
</dbReference>
<feature type="domain" description="UvrD-like helicase ATP-binding" evidence="12">
    <location>
        <begin position="21"/>
        <end position="342"/>
    </location>
</feature>
<dbReference type="Pfam" id="PF21196">
    <property type="entry name" value="PcrA_UvrD_tudor"/>
    <property type="match status" value="1"/>
</dbReference>
<evidence type="ECO:0000256" key="8">
    <source>
        <dbReference type="ARBA" id="ARBA00034617"/>
    </source>
</evidence>
<dbReference type="PROSITE" id="PS51217">
    <property type="entry name" value="UVRD_HELICASE_CTER"/>
    <property type="match status" value="1"/>
</dbReference>
<evidence type="ECO:0000256" key="6">
    <source>
        <dbReference type="ARBA" id="ARBA00023125"/>
    </source>
</evidence>
<evidence type="ECO:0000259" key="13">
    <source>
        <dbReference type="PROSITE" id="PS51217"/>
    </source>
</evidence>
<dbReference type="InterPro" id="IPR014016">
    <property type="entry name" value="UvrD-like_ATP-bd"/>
</dbReference>
<evidence type="ECO:0000313" key="15">
    <source>
        <dbReference type="Proteomes" id="UP000824105"/>
    </source>
</evidence>
<dbReference type="GO" id="GO:0000725">
    <property type="term" value="P:recombinational repair"/>
    <property type="evidence" value="ECO:0007669"/>
    <property type="project" value="TreeGrafter"/>
</dbReference>
<dbReference type="GO" id="GO:0043138">
    <property type="term" value="F:3'-5' DNA helicase activity"/>
    <property type="evidence" value="ECO:0007669"/>
    <property type="project" value="UniProtKB-EC"/>
</dbReference>
<keyword evidence="4 11" id="KW-0347">Helicase</keyword>
<dbReference type="Pfam" id="PF00580">
    <property type="entry name" value="UvrD-helicase"/>
    <property type="match status" value="2"/>
</dbReference>
<evidence type="ECO:0000256" key="9">
    <source>
        <dbReference type="ARBA" id="ARBA00034808"/>
    </source>
</evidence>
<keyword evidence="2 11" id="KW-0547">Nucleotide-binding</keyword>
<dbReference type="CDD" id="cd17932">
    <property type="entry name" value="DEXQc_UvrD"/>
    <property type="match status" value="1"/>
</dbReference>
<gene>
    <name evidence="14" type="ORF">H9724_04865</name>
</gene>
<dbReference type="EMBL" id="DXBF01000045">
    <property type="protein sequence ID" value="HIZ62083.1"/>
    <property type="molecule type" value="Genomic_DNA"/>
</dbReference>
<dbReference type="GO" id="GO:0005524">
    <property type="term" value="F:ATP binding"/>
    <property type="evidence" value="ECO:0007669"/>
    <property type="project" value="UniProtKB-UniRule"/>
</dbReference>
<comment type="catalytic activity">
    <reaction evidence="8">
        <text>Couples ATP hydrolysis with the unwinding of duplex DNA by translocating in the 3'-5' direction.</text>
        <dbReference type="EC" id="5.6.2.4"/>
    </reaction>
</comment>
<evidence type="ECO:0000256" key="4">
    <source>
        <dbReference type="ARBA" id="ARBA00022806"/>
    </source>
</evidence>
<comment type="caution">
    <text evidence="14">The sequence shown here is derived from an EMBL/GenBank/DDBJ whole genome shotgun (WGS) entry which is preliminary data.</text>
</comment>
<dbReference type="Proteomes" id="UP000824105">
    <property type="component" value="Unassembled WGS sequence"/>
</dbReference>
<evidence type="ECO:0000256" key="5">
    <source>
        <dbReference type="ARBA" id="ARBA00022840"/>
    </source>
</evidence>
<feature type="binding site" evidence="11">
    <location>
        <begin position="42"/>
        <end position="49"/>
    </location>
    <ligand>
        <name>ATP</name>
        <dbReference type="ChEBI" id="CHEBI:30616"/>
    </ligand>
</feature>
<dbReference type="Gene3D" id="1.10.486.10">
    <property type="entry name" value="PCRA, domain 4"/>
    <property type="match status" value="1"/>
</dbReference>
<dbReference type="InterPro" id="IPR027417">
    <property type="entry name" value="P-loop_NTPase"/>
</dbReference>
<dbReference type="Gene3D" id="1.10.10.160">
    <property type="match status" value="1"/>
</dbReference>
<feature type="domain" description="UvrD-like helicase C-terminal" evidence="13">
    <location>
        <begin position="343"/>
        <end position="616"/>
    </location>
</feature>
<dbReference type="Gene3D" id="3.40.50.300">
    <property type="entry name" value="P-loop containing nucleotide triphosphate hydrolases"/>
    <property type="match status" value="3"/>
</dbReference>
<dbReference type="GO" id="GO:0016787">
    <property type="term" value="F:hydrolase activity"/>
    <property type="evidence" value="ECO:0007669"/>
    <property type="project" value="UniProtKB-UniRule"/>
</dbReference>
<keyword evidence="5 11" id="KW-0067">ATP-binding</keyword>
<keyword evidence="6" id="KW-0238">DNA-binding</keyword>
<sequence>MPDITREYIALRDQYIENRFRHLNPVQREAVFTTEGPLLILAGAGSGKTTVLVNRIANIIRFGAAHGSRELTRAVTEQDLEELRTAVQTGRDLPREAAYLAVRPARPWNVLAITFTNKAAGELKERLRAMLGETVGGDVNASTFHSACVRILRRDAERIGFPRSFTIYDTDDQQRVLKQIYKDKMIDDKFLPVKSAVAQISSFKDKLLSPEDVAAETPRDTKAALVAQIYSAYAVRLKQAGAMDFDDLIFHTVRLLQQDAEAREYYQNKFRYVVVDEYQDTSIAQFHLVRLLAGGTNNVCVVGDDDQSIYKFRGATIENILNFEQVFTGAKTIRLEQNYRSTSNILNAANSVIKNNAGRKGKTLWTENGDGDKVHHYTAANEQDEASHIADIISENLRAGAHLRDHAVLYRMNAQSNPVETYFARAGIPYRIVGGQRFFDRKEVKDINSYLAVIVNPRDDVRLRRIINEPARKIGASTVEKVGELAAAAGVPMLQVIADVRSYPELSRAAAALEKFYEMYRELCGLSVSLPLDEFAGEVIRRTGYEAMLKAQKEEGESRLENLGQLVSSVKTYADQNGGDATLAGFLEEVALISDLDSYDQDADTVTMMTIHSAKGLEFPYVFVIGMEDGIFPGDMARYNEEDMEEERRLCYVAITRAKKELYLSSSCSRLIFGQTRRNPPSCFLSEIDEGLLDESESPDLACSAGSFGAGYGTYSTHVPGGRSGYSGASRGYLNSDYNARPRGGFGAGYSSGFASGGHESPRYEGGRHMVQGSGFGAGYGSRASRHSGAPAAPAGAGTSTLVGMQKAAPKKQAVQYQPGELVEHRVFGRGKVLKATPIAGDCIVEIQFERVGVKKTMANYAQLKKITE</sequence>
<dbReference type="FunFam" id="1.10.486.10:FF:000003">
    <property type="entry name" value="ATP-dependent DNA helicase"/>
    <property type="match status" value="1"/>
</dbReference>
<evidence type="ECO:0000259" key="12">
    <source>
        <dbReference type="PROSITE" id="PS51198"/>
    </source>
</evidence>
<protein>
    <recommendedName>
        <fullName evidence="9">DNA 3'-5' helicase</fullName>
        <ecNumber evidence="9">5.6.2.4</ecNumber>
    </recommendedName>
</protein>
<evidence type="ECO:0000256" key="10">
    <source>
        <dbReference type="ARBA" id="ARBA00048988"/>
    </source>
</evidence>
<dbReference type="InterPro" id="IPR013986">
    <property type="entry name" value="DExx_box_DNA_helicase_dom_sf"/>
</dbReference>
<keyword evidence="7" id="KW-0413">Isomerase</keyword>
<name>A0A9D2FIX8_9FIRM</name>
<dbReference type="GO" id="GO:0033202">
    <property type="term" value="C:DNA helicase complex"/>
    <property type="evidence" value="ECO:0007669"/>
    <property type="project" value="TreeGrafter"/>
</dbReference>
<dbReference type="GO" id="GO:0003677">
    <property type="term" value="F:DNA binding"/>
    <property type="evidence" value="ECO:0007669"/>
    <property type="project" value="UniProtKB-KW"/>
</dbReference>
<dbReference type="InterPro" id="IPR014017">
    <property type="entry name" value="DNA_helicase_UvrD-like_C"/>
</dbReference>
<organism evidence="14 15">
    <name type="scientific">Candidatus Gemmiger avistercoris</name>
    <dbReference type="NCBI Taxonomy" id="2838606"/>
    <lineage>
        <taxon>Bacteria</taxon>
        <taxon>Bacillati</taxon>
        <taxon>Bacillota</taxon>
        <taxon>Clostridia</taxon>
        <taxon>Eubacteriales</taxon>
        <taxon>Gemmiger</taxon>
    </lineage>
</organism>